<dbReference type="EMBL" id="CP000979">
    <property type="protein sequence ID" value="ACH93871.1"/>
    <property type="molecule type" value="Genomic_DNA"/>
</dbReference>
<evidence type="ECO:0000256" key="7">
    <source>
        <dbReference type="ARBA" id="ARBA00023116"/>
    </source>
</evidence>
<evidence type="ECO:0000256" key="8">
    <source>
        <dbReference type="ARBA" id="ARBA00023157"/>
    </source>
</evidence>
<organism evidence="12 13">
    <name type="scientific">Borrelia duttonii (strain Ly)</name>
    <dbReference type="NCBI Taxonomy" id="412419"/>
    <lineage>
        <taxon>Bacteria</taxon>
        <taxon>Pseudomonadati</taxon>
        <taxon>Spirochaetota</taxon>
        <taxon>Spirochaetia</taxon>
        <taxon>Spirochaetales</taxon>
        <taxon>Borreliaceae</taxon>
        <taxon>Borrelia</taxon>
    </lineage>
</organism>
<evidence type="ECO:0000256" key="4">
    <source>
        <dbReference type="ARBA" id="ARBA00022741"/>
    </source>
</evidence>
<evidence type="ECO:0000256" key="9">
    <source>
        <dbReference type="ARBA" id="ARBA00047754"/>
    </source>
</evidence>
<comment type="catalytic activity">
    <reaction evidence="9 10">
        <text>a 2'-deoxyribonucleoside 5'-diphosphate + [thioredoxin]-disulfide + H2O = a ribonucleoside 5'-diphosphate + [thioredoxin]-dithiol</text>
        <dbReference type="Rhea" id="RHEA:23252"/>
        <dbReference type="Rhea" id="RHEA-COMP:10698"/>
        <dbReference type="Rhea" id="RHEA-COMP:10700"/>
        <dbReference type="ChEBI" id="CHEBI:15377"/>
        <dbReference type="ChEBI" id="CHEBI:29950"/>
        <dbReference type="ChEBI" id="CHEBI:50058"/>
        <dbReference type="ChEBI" id="CHEBI:57930"/>
        <dbReference type="ChEBI" id="CHEBI:73316"/>
        <dbReference type="EC" id="1.17.4.1"/>
    </reaction>
</comment>
<keyword evidence="7 10" id="KW-0215">Deoxyribonucleotide synthesis</keyword>
<dbReference type="EC" id="1.17.4.1" evidence="2 10"/>
<dbReference type="GO" id="GO:0005524">
    <property type="term" value="F:ATP binding"/>
    <property type="evidence" value="ECO:0007669"/>
    <property type="project" value="UniProtKB-KW"/>
</dbReference>
<proteinExistence type="inferred from homology"/>
<keyword evidence="5" id="KW-0067">ATP-binding</keyword>
<evidence type="ECO:0000313" key="12">
    <source>
        <dbReference type="EMBL" id="ACH93871.1"/>
    </source>
</evidence>
<dbReference type="HOGENOM" id="CLU_000404_4_1_12"/>
<comment type="function">
    <text evidence="10">Provides the precursors necessary for DNA synthesis. Catalyzes the biosynthesis of deoxyribonucleotides from the corresponding ribonucleotides.</text>
</comment>
<keyword evidence="4" id="KW-0547">Nucleotide-binding</keyword>
<dbReference type="GO" id="GO:0004748">
    <property type="term" value="F:ribonucleoside-diphosphate reductase activity, thioredoxin disulfide as acceptor"/>
    <property type="evidence" value="ECO:0007669"/>
    <property type="project" value="UniProtKB-EC"/>
</dbReference>
<evidence type="ECO:0000256" key="6">
    <source>
        <dbReference type="ARBA" id="ARBA00023002"/>
    </source>
</evidence>
<dbReference type="PROSITE" id="PS00089">
    <property type="entry name" value="RIBORED_LARGE"/>
    <property type="match status" value="1"/>
</dbReference>
<dbReference type="GO" id="GO:0009263">
    <property type="term" value="P:deoxyribonucleotide biosynthetic process"/>
    <property type="evidence" value="ECO:0007669"/>
    <property type="project" value="UniProtKB-KW"/>
</dbReference>
<dbReference type="CDD" id="cd01679">
    <property type="entry name" value="RNR_I"/>
    <property type="match status" value="1"/>
</dbReference>
<dbReference type="PANTHER" id="PTHR11573:SF30">
    <property type="entry name" value="RIBONUCLEOSIDE-DIPHOSPHATE REDUCTASE 2 SUBUNIT ALPHA"/>
    <property type="match status" value="1"/>
</dbReference>
<comment type="similarity">
    <text evidence="1 10">Belongs to the ribonucleoside diphosphate reductase large chain family.</text>
</comment>
<dbReference type="GO" id="GO:0005971">
    <property type="term" value="C:ribonucleoside-diphosphate reductase complex"/>
    <property type="evidence" value="ECO:0007669"/>
    <property type="project" value="TreeGrafter"/>
</dbReference>
<evidence type="ECO:0000259" key="11">
    <source>
        <dbReference type="PROSITE" id="PS00089"/>
    </source>
</evidence>
<keyword evidence="8" id="KW-1015">Disulfide bond</keyword>
<evidence type="ECO:0000256" key="10">
    <source>
        <dbReference type="RuleBase" id="RU003410"/>
    </source>
</evidence>
<gene>
    <name evidence="12" type="primary">nrdE</name>
    <name evidence="12" type="ordered locus">BDU_1076</name>
</gene>
<dbReference type="UniPathway" id="UPA00326"/>
<evidence type="ECO:0000256" key="2">
    <source>
        <dbReference type="ARBA" id="ARBA00012274"/>
    </source>
</evidence>
<evidence type="ECO:0000256" key="3">
    <source>
        <dbReference type="ARBA" id="ARBA00022533"/>
    </source>
</evidence>
<sequence>MSYLEHHMMLRILWKGLVMRHLELNNEMMVLRDGFYRLEKDLEALSVFLEEIKSKSLKFENPNERMHYLIDNNLYEDFYQKYSEDQILEIYKAVEGEEFKFKSYMSASKFYKDYALKVKDTYFESYEDRIIAVSLFLADGCFDFALRLALDMIKQRYQPATPTFLNAGKYVRGELVSCFLLEVGDSLNSITFNISSAMQLSKIGGGVALNLSNIRARGEEIRGICNVAKGVIPVMKLLEDGFNYADQMGQRKGAGAVYLNIFHYDIEDFLDTKKINADEKSRVQTLSLGVIIPDKFFELAKQDKNYYALAPYSVYKETGLMMNDIDFDKDYDLLASNPRIIKKEISARDMLVRIAKLQFESGYPYIMYQTSCNLNHPLKEVGRVKMSNLCTEIFQIQTPSVIGNYGEGDVIGYDVSCILGSLNIVNVINSDFEFTVDLAMRALTSVVDKSCINNAPSVRKANDDYRAVGLGVMNLHGFLIKNKIPYESDEALDFVRTFFMLLNFYSLKSSMNIAKERNSVFKDFKQSEYYNGNYFNMYLNEDFSPRSEVVREIFSCLQIPSKSDWNNLKGDIQRYGLYHAYRLAVAPTQSISYIQNATTSLMPIVEPVEARVYGNSTTYYPMPYLSRENAIFFKSAYYMDMRKLIDLVSEAQRHVDQGISTLLYVTNETSTRELVKLYIYAKNKGLKSLYYTRNKNLSVDECILCAI</sequence>
<dbReference type="PANTHER" id="PTHR11573">
    <property type="entry name" value="RIBONUCLEOSIDE-DIPHOSPHATE REDUCTASE LARGE CHAIN"/>
    <property type="match status" value="1"/>
</dbReference>
<dbReference type="Proteomes" id="UP000000611">
    <property type="component" value="Plasmid pl165"/>
</dbReference>
<name>B5RND5_BORDL</name>
<reference evidence="12 13" key="1">
    <citation type="journal article" date="2008" name="PLoS Genet.">
        <title>The genome of Borrelia recurrentis, the agent of deadly louse-borne relapsing fever, is a degraded subset of tick-borne Borrelia duttonii.</title>
        <authorList>
            <person name="Lescot M."/>
            <person name="Audic S."/>
            <person name="Robert C."/>
            <person name="Nguyen T.T."/>
            <person name="Blanc G."/>
            <person name="Cutler S.J."/>
            <person name="Wincker P."/>
            <person name="Couloux A."/>
            <person name="Claverie J.-M."/>
            <person name="Raoult D."/>
            <person name="Drancourt M."/>
        </authorList>
    </citation>
    <scope>NUCLEOTIDE SEQUENCE [LARGE SCALE GENOMIC DNA]</scope>
    <source>
        <strain evidence="12 13">Ly</strain>
    </source>
</reference>
<evidence type="ECO:0000256" key="1">
    <source>
        <dbReference type="ARBA" id="ARBA00010406"/>
    </source>
</evidence>
<accession>B5RND5</accession>
<dbReference type="Gene3D" id="3.20.70.20">
    <property type="match status" value="1"/>
</dbReference>
<protein>
    <recommendedName>
        <fullName evidence="2 10">Ribonucleoside-diphosphate reductase</fullName>
        <ecNumber evidence="2 10">1.17.4.1</ecNumber>
    </recommendedName>
</protein>
<dbReference type="KEGG" id="bdu:BDU_1076"/>
<dbReference type="AlphaFoldDB" id="B5RND5"/>
<dbReference type="InterPro" id="IPR013346">
    <property type="entry name" value="NrdE_NrdA_C"/>
</dbReference>
<dbReference type="PRINTS" id="PR01183">
    <property type="entry name" value="RIBORDTASEM1"/>
</dbReference>
<dbReference type="InterPro" id="IPR000788">
    <property type="entry name" value="RNR_lg_C"/>
</dbReference>
<keyword evidence="12" id="KW-0614">Plasmid</keyword>
<dbReference type="NCBIfam" id="TIGR04170">
    <property type="entry name" value="RNR_1b_NrdE"/>
    <property type="match status" value="1"/>
</dbReference>
<dbReference type="SUPFAM" id="SSF51998">
    <property type="entry name" value="PFL-like glycyl radical enzymes"/>
    <property type="match status" value="1"/>
</dbReference>
<dbReference type="InterPro" id="IPR026459">
    <property type="entry name" value="RNR_1b_NrdE"/>
</dbReference>
<dbReference type="InterPro" id="IPR039718">
    <property type="entry name" value="Rrm1"/>
</dbReference>
<dbReference type="SUPFAM" id="SSF48168">
    <property type="entry name" value="R1 subunit of ribonucleotide reductase, N-terminal domain"/>
    <property type="match status" value="1"/>
</dbReference>
<dbReference type="NCBIfam" id="TIGR02506">
    <property type="entry name" value="NrdE_NrdA"/>
    <property type="match status" value="1"/>
</dbReference>
<dbReference type="Pfam" id="PF08343">
    <property type="entry name" value="RNR_N"/>
    <property type="match status" value="1"/>
</dbReference>
<dbReference type="Gene3D" id="1.10.1650.20">
    <property type="match status" value="1"/>
</dbReference>
<keyword evidence="13" id="KW-1185">Reference proteome</keyword>
<dbReference type="Pfam" id="PF00317">
    <property type="entry name" value="Ribonuc_red_lgN"/>
    <property type="match status" value="1"/>
</dbReference>
<keyword evidence="3" id="KW-0021">Allosteric enzyme</keyword>
<dbReference type="InterPro" id="IPR013509">
    <property type="entry name" value="RNR_lsu_N"/>
</dbReference>
<dbReference type="InterPro" id="IPR008926">
    <property type="entry name" value="RNR_R1-su_N"/>
</dbReference>
<dbReference type="Pfam" id="PF02867">
    <property type="entry name" value="Ribonuc_red_lgC"/>
    <property type="match status" value="1"/>
</dbReference>
<keyword evidence="6 10" id="KW-0560">Oxidoreductase</keyword>
<feature type="domain" description="Ribonucleotide reductase large subunit" evidence="11">
    <location>
        <begin position="565"/>
        <end position="587"/>
    </location>
</feature>
<geneLocation type="plasmid" evidence="12 13">
    <name>pl165</name>
</geneLocation>
<evidence type="ECO:0000256" key="5">
    <source>
        <dbReference type="ARBA" id="ARBA00022840"/>
    </source>
</evidence>
<dbReference type="InterPro" id="IPR013554">
    <property type="entry name" value="RNR_N"/>
</dbReference>
<evidence type="ECO:0000313" key="13">
    <source>
        <dbReference type="Proteomes" id="UP000000611"/>
    </source>
</evidence>